<dbReference type="AlphaFoldDB" id="A0AAV9EP91"/>
<accession>A0AAV9EP91</accession>
<dbReference type="Pfam" id="PF01095">
    <property type="entry name" value="Pectinesterase"/>
    <property type="match status" value="1"/>
</dbReference>
<evidence type="ECO:0000313" key="10">
    <source>
        <dbReference type="Proteomes" id="UP001180020"/>
    </source>
</evidence>
<comment type="pathway">
    <text evidence="1">Glycan metabolism; pectin degradation; 2-dehydro-3-deoxy-D-gluconate from pectin: step 1/5.</text>
</comment>
<evidence type="ECO:0000256" key="4">
    <source>
        <dbReference type="ARBA" id="ARBA00022801"/>
    </source>
</evidence>
<comment type="caution">
    <text evidence="9">The sequence shown here is derived from an EMBL/GenBank/DDBJ whole genome shotgun (WGS) entry which is preliminary data.</text>
</comment>
<name>A0AAV9EP91_ACOCL</name>
<evidence type="ECO:0000259" key="8">
    <source>
        <dbReference type="Pfam" id="PF01095"/>
    </source>
</evidence>
<proteinExistence type="inferred from homology"/>
<dbReference type="EC" id="3.1.1.11" evidence="3"/>
<evidence type="ECO:0000256" key="2">
    <source>
        <dbReference type="ARBA" id="ARBA00008891"/>
    </source>
</evidence>
<keyword evidence="4" id="KW-0378">Hydrolase</keyword>
<dbReference type="GO" id="GO:0045490">
    <property type="term" value="P:pectin catabolic process"/>
    <property type="evidence" value="ECO:0007669"/>
    <property type="project" value="TreeGrafter"/>
</dbReference>
<dbReference type="Gene3D" id="2.160.20.10">
    <property type="entry name" value="Single-stranded right-handed beta-helix, Pectin lyase-like"/>
    <property type="match status" value="1"/>
</dbReference>
<evidence type="ECO:0000256" key="5">
    <source>
        <dbReference type="ARBA" id="ARBA00023085"/>
    </source>
</evidence>
<feature type="compositionally biased region" description="Pro residues" evidence="6">
    <location>
        <begin position="32"/>
        <end position="46"/>
    </location>
</feature>
<reference evidence="9" key="2">
    <citation type="submission" date="2023-06" db="EMBL/GenBank/DDBJ databases">
        <authorList>
            <person name="Ma L."/>
            <person name="Liu K.-W."/>
            <person name="Li Z."/>
            <person name="Hsiao Y.-Y."/>
            <person name="Qi Y."/>
            <person name="Fu T."/>
            <person name="Tang G."/>
            <person name="Zhang D."/>
            <person name="Sun W.-H."/>
            <person name="Liu D.-K."/>
            <person name="Li Y."/>
            <person name="Chen G.-Z."/>
            <person name="Liu X.-D."/>
            <person name="Liao X.-Y."/>
            <person name="Jiang Y.-T."/>
            <person name="Yu X."/>
            <person name="Hao Y."/>
            <person name="Huang J."/>
            <person name="Zhao X.-W."/>
            <person name="Ke S."/>
            <person name="Chen Y.-Y."/>
            <person name="Wu W.-L."/>
            <person name="Hsu J.-L."/>
            <person name="Lin Y.-F."/>
            <person name="Huang M.-D."/>
            <person name="Li C.-Y."/>
            <person name="Huang L."/>
            <person name="Wang Z.-W."/>
            <person name="Zhao X."/>
            <person name="Zhong W.-Y."/>
            <person name="Peng D.-H."/>
            <person name="Ahmad S."/>
            <person name="Lan S."/>
            <person name="Zhang J.-S."/>
            <person name="Tsai W.-C."/>
            <person name="Van De Peer Y."/>
            <person name="Liu Z.-J."/>
        </authorList>
    </citation>
    <scope>NUCLEOTIDE SEQUENCE</scope>
    <source>
        <strain evidence="9">CP</strain>
        <tissue evidence="9">Leaves</tissue>
    </source>
</reference>
<keyword evidence="7" id="KW-0732">Signal</keyword>
<dbReference type="PANTHER" id="PTHR31321">
    <property type="entry name" value="ACYL-COA THIOESTER HYDROLASE YBHC-RELATED"/>
    <property type="match status" value="1"/>
</dbReference>
<sequence length="440" mass="44794">MALSPSLKATSLSLLILLQLLHLPLLSSAHNHPPPPPQASPPPPTPVSHHGYGTGGGSHDFGASVGADIGAAVSAGFGQAIGVGASVSADLNGWISANVHTFEDVFAHSIFGHGVGALIEPLLMLAENGKQVLTVRQDGTGQFRTIADAIASVPKTNGRRIVIKVGAGVYKEAVIVDRPFITLCGDPFAMPTIALDGKAGVSAALHITADFFVASNLIFENTASVSASAGGVACRVSGDKVAFFNCKFNGNQNTLWDEKGNHYFKDCFIQGSIDFLFGLAKSLFEHCQVHLEKSVSASVHVGAGAGAGVGAGVGAGLGLSSLIGASASVGGSSFVHCSLVGSLSSYADLAVKLGARVVFSFCYLGSSLVPNFGSDGKSTSSSSSSSPFSRSPIYGEYKCMGPGSSGTGGPGKALTDTQAAPFLGPAFLQASKWLLPPVQY</sequence>
<evidence type="ECO:0000256" key="7">
    <source>
        <dbReference type="SAM" id="SignalP"/>
    </source>
</evidence>
<feature type="signal peptide" evidence="7">
    <location>
        <begin position="1"/>
        <end position="29"/>
    </location>
</feature>
<dbReference type="InterPro" id="IPR000070">
    <property type="entry name" value="Pectinesterase_cat"/>
</dbReference>
<feature type="domain" description="Pectinesterase catalytic" evidence="8">
    <location>
        <begin position="134"/>
        <end position="296"/>
    </location>
</feature>
<organism evidence="9 10">
    <name type="scientific">Acorus calamus</name>
    <name type="common">Sweet flag</name>
    <dbReference type="NCBI Taxonomy" id="4465"/>
    <lineage>
        <taxon>Eukaryota</taxon>
        <taxon>Viridiplantae</taxon>
        <taxon>Streptophyta</taxon>
        <taxon>Embryophyta</taxon>
        <taxon>Tracheophyta</taxon>
        <taxon>Spermatophyta</taxon>
        <taxon>Magnoliopsida</taxon>
        <taxon>Liliopsida</taxon>
        <taxon>Acoraceae</taxon>
        <taxon>Acorus</taxon>
    </lineage>
</organism>
<dbReference type="InterPro" id="IPR012334">
    <property type="entry name" value="Pectin_lyas_fold"/>
</dbReference>
<dbReference type="SUPFAM" id="SSF51126">
    <property type="entry name" value="Pectin lyase-like"/>
    <property type="match status" value="1"/>
</dbReference>
<evidence type="ECO:0000256" key="3">
    <source>
        <dbReference type="ARBA" id="ARBA00013229"/>
    </source>
</evidence>
<keyword evidence="10" id="KW-1185">Reference proteome</keyword>
<feature type="region of interest" description="Disordered" evidence="6">
    <location>
        <begin position="29"/>
        <end position="55"/>
    </location>
</feature>
<dbReference type="EMBL" id="JAUJYO010000005">
    <property type="protein sequence ID" value="KAK1315591.1"/>
    <property type="molecule type" value="Genomic_DNA"/>
</dbReference>
<dbReference type="GO" id="GO:0042545">
    <property type="term" value="P:cell wall modification"/>
    <property type="evidence" value="ECO:0007669"/>
    <property type="project" value="InterPro"/>
</dbReference>
<keyword evidence="5" id="KW-0063">Aspartyl esterase</keyword>
<comment type="similarity">
    <text evidence="2">Belongs to the pectinesterase family.</text>
</comment>
<dbReference type="PANTHER" id="PTHR31321:SF126">
    <property type="entry name" value="PECTINESTERASE"/>
    <property type="match status" value="1"/>
</dbReference>
<dbReference type="Proteomes" id="UP001180020">
    <property type="component" value="Unassembled WGS sequence"/>
</dbReference>
<gene>
    <name evidence="9" type="primary">PPME1</name>
    <name evidence="9" type="ORF">QJS10_CPA05g02469</name>
</gene>
<dbReference type="GO" id="GO:0030599">
    <property type="term" value="F:pectinesterase activity"/>
    <property type="evidence" value="ECO:0007669"/>
    <property type="project" value="UniProtKB-EC"/>
</dbReference>
<evidence type="ECO:0000256" key="1">
    <source>
        <dbReference type="ARBA" id="ARBA00005184"/>
    </source>
</evidence>
<feature type="chain" id="PRO_5043676005" description="pectinesterase" evidence="7">
    <location>
        <begin position="30"/>
        <end position="440"/>
    </location>
</feature>
<dbReference type="InterPro" id="IPR011050">
    <property type="entry name" value="Pectin_lyase_fold/virulence"/>
</dbReference>
<evidence type="ECO:0000313" key="9">
    <source>
        <dbReference type="EMBL" id="KAK1315591.1"/>
    </source>
</evidence>
<evidence type="ECO:0000256" key="6">
    <source>
        <dbReference type="SAM" id="MobiDB-lite"/>
    </source>
</evidence>
<reference evidence="9" key="1">
    <citation type="journal article" date="2023" name="Nat. Commun.">
        <title>Diploid and tetraploid genomes of Acorus and the evolution of monocots.</title>
        <authorList>
            <person name="Ma L."/>
            <person name="Liu K.W."/>
            <person name="Li Z."/>
            <person name="Hsiao Y.Y."/>
            <person name="Qi Y."/>
            <person name="Fu T."/>
            <person name="Tang G.D."/>
            <person name="Zhang D."/>
            <person name="Sun W.H."/>
            <person name="Liu D.K."/>
            <person name="Li Y."/>
            <person name="Chen G.Z."/>
            <person name="Liu X.D."/>
            <person name="Liao X.Y."/>
            <person name="Jiang Y.T."/>
            <person name="Yu X."/>
            <person name="Hao Y."/>
            <person name="Huang J."/>
            <person name="Zhao X.W."/>
            <person name="Ke S."/>
            <person name="Chen Y.Y."/>
            <person name="Wu W.L."/>
            <person name="Hsu J.L."/>
            <person name="Lin Y.F."/>
            <person name="Huang M.D."/>
            <person name="Li C.Y."/>
            <person name="Huang L."/>
            <person name="Wang Z.W."/>
            <person name="Zhao X."/>
            <person name="Zhong W.Y."/>
            <person name="Peng D.H."/>
            <person name="Ahmad S."/>
            <person name="Lan S."/>
            <person name="Zhang J.S."/>
            <person name="Tsai W.C."/>
            <person name="Van de Peer Y."/>
            <person name="Liu Z.J."/>
        </authorList>
    </citation>
    <scope>NUCLEOTIDE SEQUENCE</scope>
    <source>
        <strain evidence="9">CP</strain>
    </source>
</reference>
<protein>
    <recommendedName>
        <fullName evidence="3">pectinesterase</fullName>
        <ecNumber evidence="3">3.1.1.11</ecNumber>
    </recommendedName>
</protein>